<dbReference type="GO" id="GO:0005968">
    <property type="term" value="C:Rab-protein geranylgeranyltransferase complex"/>
    <property type="evidence" value="ECO:0007669"/>
    <property type="project" value="TreeGrafter"/>
</dbReference>
<sequence>MASHGIPRTSAAPQKSEEARRKELEEIKRYQNLVEEVNREVSARNYTPTLLRQTAELLKQNPEYYTIWNHRRRIYAHEFATLNAALKDDSLTQPDRDSQILDIIKLDLQFLFPLLLKFPKCYWIWNHRLWLLNSSTDLLPPEVARRLWEEDFVLVGKMLDRDSRNFHGWGYRRTIVAALEGTKLAPKTKSSEKDEEKSRKKGTSMAQSELDYTTKMIKSNLSNFSAWHNRTLLIIRTLNEQNATDLERKHMFEEELKLIHSALFDPYDASLWSYHMTLLCTLDPLTSSTTMAPNLSPAERMQYLESEKSFILEMLDEDYPSTSEDEGPNPKDSNKEEEEEAGEGADDCKWVYQRLIDIVMIIARVRSTTTSSPGETCSTDLTVQERKELKRWLKKLHDLDPLRKGRWRDFQIKLGSD</sequence>
<dbReference type="OrthoDB" id="1658at2759"/>
<evidence type="ECO:0000256" key="6">
    <source>
        <dbReference type="RuleBase" id="RU367120"/>
    </source>
</evidence>
<keyword evidence="4" id="KW-0677">Repeat</keyword>
<evidence type="ECO:0000256" key="2">
    <source>
        <dbReference type="ARBA" id="ARBA00022602"/>
    </source>
</evidence>
<dbReference type="Pfam" id="PF01239">
    <property type="entry name" value="PPTA"/>
    <property type="match status" value="4"/>
</dbReference>
<dbReference type="Gene3D" id="1.25.40.120">
    <property type="entry name" value="Protein prenylyltransferase"/>
    <property type="match status" value="1"/>
</dbReference>
<feature type="region of interest" description="Disordered" evidence="7">
    <location>
        <begin position="319"/>
        <end position="345"/>
    </location>
</feature>
<feature type="region of interest" description="Disordered" evidence="7">
    <location>
        <begin position="1"/>
        <end position="22"/>
    </location>
</feature>
<keyword evidence="3 6" id="KW-0808">Transferase</keyword>
<dbReference type="GO" id="GO:0004663">
    <property type="term" value="F:Rab geranylgeranyltransferase activity"/>
    <property type="evidence" value="ECO:0007669"/>
    <property type="project" value="UniProtKB-UniRule"/>
</dbReference>
<feature type="region of interest" description="Disordered" evidence="7">
    <location>
        <begin position="186"/>
        <end position="207"/>
    </location>
</feature>
<evidence type="ECO:0000256" key="5">
    <source>
        <dbReference type="ARBA" id="ARBA00047658"/>
    </source>
</evidence>
<dbReference type="EMBL" id="LCWF01000007">
    <property type="protein sequence ID" value="KKY28897.1"/>
    <property type="molecule type" value="Genomic_DNA"/>
</dbReference>
<comment type="catalytic activity">
    <reaction evidence="5 6">
        <text>geranylgeranyl diphosphate + L-cysteinyl-[protein] = S-geranylgeranyl-L-cysteinyl-[protein] + diphosphate</text>
        <dbReference type="Rhea" id="RHEA:21240"/>
        <dbReference type="Rhea" id="RHEA-COMP:10131"/>
        <dbReference type="Rhea" id="RHEA-COMP:11537"/>
        <dbReference type="ChEBI" id="CHEBI:29950"/>
        <dbReference type="ChEBI" id="CHEBI:33019"/>
        <dbReference type="ChEBI" id="CHEBI:57533"/>
        <dbReference type="ChEBI" id="CHEBI:86021"/>
        <dbReference type="EC" id="2.5.1.60"/>
    </reaction>
</comment>
<keyword evidence="2 6" id="KW-0637">Prenyltransferase</keyword>
<dbReference type="SUPFAM" id="SSF48439">
    <property type="entry name" value="Protein prenylyltransferase"/>
    <property type="match status" value="1"/>
</dbReference>
<reference evidence="8 9" key="2">
    <citation type="submission" date="2015-05" db="EMBL/GenBank/DDBJ databases">
        <authorList>
            <person name="Morales-Cruz A."/>
            <person name="Amrine K.C."/>
            <person name="Cantu D."/>
        </authorList>
    </citation>
    <scope>NUCLEOTIDE SEQUENCE [LARGE SCALE GENOMIC DNA]</scope>
    <source>
        <strain evidence="8">UCRPC4</strain>
    </source>
</reference>
<name>A0A0G2F281_PHACM</name>
<dbReference type="PANTHER" id="PTHR11129:SF2">
    <property type="entry name" value="GERANYLGERANYL TRANSFERASE TYPE-2 SUBUNIT ALPHA"/>
    <property type="match status" value="1"/>
</dbReference>
<evidence type="ECO:0000256" key="3">
    <source>
        <dbReference type="ARBA" id="ARBA00022679"/>
    </source>
</evidence>
<dbReference type="GO" id="GO:0097354">
    <property type="term" value="P:prenylation"/>
    <property type="evidence" value="ECO:0007669"/>
    <property type="project" value="UniProtKB-UniRule"/>
</dbReference>
<protein>
    <recommendedName>
        <fullName evidence="6">Geranylgeranyl transferase type-2 subunit alpha</fullName>
        <ecNumber evidence="6">2.5.1.60</ecNumber>
    </recommendedName>
    <alternativeName>
        <fullName evidence="6">Geranylgeranyl transferase type II subunit alpha</fullName>
    </alternativeName>
</protein>
<evidence type="ECO:0000313" key="8">
    <source>
        <dbReference type="EMBL" id="KKY28897.1"/>
    </source>
</evidence>
<comment type="caution">
    <text evidence="8">The sequence shown here is derived from an EMBL/GenBank/DDBJ whole genome shotgun (WGS) entry which is preliminary data.</text>
</comment>
<organism evidence="8 9">
    <name type="scientific">Phaeomoniella chlamydospora</name>
    <name type="common">Phaeoacremonium chlamydosporum</name>
    <dbReference type="NCBI Taxonomy" id="158046"/>
    <lineage>
        <taxon>Eukaryota</taxon>
        <taxon>Fungi</taxon>
        <taxon>Dikarya</taxon>
        <taxon>Ascomycota</taxon>
        <taxon>Pezizomycotina</taxon>
        <taxon>Eurotiomycetes</taxon>
        <taxon>Chaetothyriomycetidae</taxon>
        <taxon>Phaeomoniellales</taxon>
        <taxon>Phaeomoniellaceae</taxon>
        <taxon>Phaeomoniella</taxon>
    </lineage>
</organism>
<evidence type="ECO:0000256" key="7">
    <source>
        <dbReference type="SAM" id="MobiDB-lite"/>
    </source>
</evidence>
<dbReference type="InterPro" id="IPR002088">
    <property type="entry name" value="Prenyl_trans_a"/>
</dbReference>
<dbReference type="Proteomes" id="UP000053317">
    <property type="component" value="Unassembled WGS sequence"/>
</dbReference>
<evidence type="ECO:0000256" key="4">
    <source>
        <dbReference type="ARBA" id="ARBA00022737"/>
    </source>
</evidence>
<dbReference type="PANTHER" id="PTHR11129">
    <property type="entry name" value="PROTEIN FARNESYLTRANSFERASE ALPHA SUBUNIT/RAB GERANYLGERANYL TRANSFERASE ALPHA SUBUNIT"/>
    <property type="match status" value="1"/>
</dbReference>
<comment type="function">
    <text evidence="6">Catalyzes the transfer of a geranyl-geranyl moiety from geranyl-geranyl pyrophosphate to cysteines occuring in specific C-terminal amino acid sequences.</text>
</comment>
<reference evidence="8 9" key="1">
    <citation type="submission" date="2015-05" db="EMBL/GenBank/DDBJ databases">
        <title>Distinctive expansion of gene families associated with plant cell wall degradation and secondary metabolism in the genomes of grapevine trunk pathogens.</title>
        <authorList>
            <person name="Lawrence D.P."/>
            <person name="Travadon R."/>
            <person name="Rolshausen P.E."/>
            <person name="Baumgartner K."/>
        </authorList>
    </citation>
    <scope>NUCLEOTIDE SEQUENCE [LARGE SCALE GENOMIC DNA]</scope>
    <source>
        <strain evidence="8">UCRPC4</strain>
    </source>
</reference>
<proteinExistence type="inferred from homology"/>
<dbReference type="PROSITE" id="PS51147">
    <property type="entry name" value="PFTA"/>
    <property type="match status" value="3"/>
</dbReference>
<dbReference type="AlphaFoldDB" id="A0A0G2F281"/>
<keyword evidence="9" id="KW-1185">Reference proteome</keyword>
<dbReference type="EC" id="2.5.1.60" evidence="6"/>
<feature type="compositionally biased region" description="Basic and acidic residues" evidence="7">
    <location>
        <begin position="189"/>
        <end position="198"/>
    </location>
</feature>
<accession>A0A0G2F281</accession>
<evidence type="ECO:0000313" key="9">
    <source>
        <dbReference type="Proteomes" id="UP000053317"/>
    </source>
</evidence>
<feature type="compositionally biased region" description="Acidic residues" evidence="7">
    <location>
        <begin position="335"/>
        <end position="345"/>
    </location>
</feature>
<gene>
    <name evidence="8" type="ORF">UCRPC4_g00321</name>
</gene>
<comment type="similarity">
    <text evidence="1 6">Belongs to the protein prenyltransferase subunit alpha family.</text>
</comment>
<evidence type="ECO:0000256" key="1">
    <source>
        <dbReference type="ARBA" id="ARBA00006734"/>
    </source>
</evidence>